<dbReference type="EMBL" id="LR899011">
    <property type="protein sequence ID" value="CAD7085388.1"/>
    <property type="molecule type" value="Genomic_DNA"/>
</dbReference>
<keyword evidence="2" id="KW-1185">Reference proteome</keyword>
<gene>
    <name evidence="1" type="ORF">HERILL_LOCUS8235</name>
</gene>
<dbReference type="OrthoDB" id="8068424at2759"/>
<dbReference type="AlphaFoldDB" id="A0A7R8USR7"/>
<organism evidence="1 2">
    <name type="scientific">Hermetia illucens</name>
    <name type="common">Black soldier fly</name>
    <dbReference type="NCBI Taxonomy" id="343691"/>
    <lineage>
        <taxon>Eukaryota</taxon>
        <taxon>Metazoa</taxon>
        <taxon>Ecdysozoa</taxon>
        <taxon>Arthropoda</taxon>
        <taxon>Hexapoda</taxon>
        <taxon>Insecta</taxon>
        <taxon>Pterygota</taxon>
        <taxon>Neoptera</taxon>
        <taxon>Endopterygota</taxon>
        <taxon>Diptera</taxon>
        <taxon>Brachycera</taxon>
        <taxon>Stratiomyomorpha</taxon>
        <taxon>Stratiomyidae</taxon>
        <taxon>Hermetiinae</taxon>
        <taxon>Hermetia</taxon>
    </lineage>
</organism>
<evidence type="ECO:0000313" key="2">
    <source>
        <dbReference type="Proteomes" id="UP000594454"/>
    </source>
</evidence>
<reference evidence="1 2" key="1">
    <citation type="submission" date="2020-11" db="EMBL/GenBank/DDBJ databases">
        <authorList>
            <person name="Wallbank WR R."/>
            <person name="Pardo Diaz C."/>
            <person name="Kozak K."/>
            <person name="Martin S."/>
            <person name="Jiggins C."/>
            <person name="Moest M."/>
            <person name="Warren A I."/>
            <person name="Generalovic N T."/>
            <person name="Byers J.R.P. K."/>
            <person name="Montejo-Kovacevich G."/>
            <person name="Yen C E."/>
        </authorList>
    </citation>
    <scope>NUCLEOTIDE SEQUENCE [LARGE SCALE GENOMIC DNA]</scope>
</reference>
<sequence length="161" mass="18049">MNVADRIKDGAGTSAAGTAKIMQIGDESTSTPTSDCVGVYCVRSSLMKTHWAVASARFTTTFINNPFGHKCDIRRLRYDGSYGIIGLVINVPVDVDTMVQQLPRELDDDLAFNINIKKNMIHKSTYLSGVVKKSVLKIWLQFLLSQPLYKHYKITVNWDTF</sequence>
<accession>A0A7R8USR7</accession>
<name>A0A7R8USR7_HERIL</name>
<protein>
    <submittedName>
        <fullName evidence="1">Uncharacterized protein</fullName>
    </submittedName>
</protein>
<proteinExistence type="predicted"/>
<dbReference type="InParanoid" id="A0A7R8USR7"/>
<evidence type="ECO:0000313" key="1">
    <source>
        <dbReference type="EMBL" id="CAD7085388.1"/>
    </source>
</evidence>
<dbReference type="Proteomes" id="UP000594454">
    <property type="component" value="Chromosome 3"/>
</dbReference>